<keyword evidence="4" id="KW-1185">Reference proteome</keyword>
<feature type="compositionally biased region" description="Low complexity" evidence="1">
    <location>
        <begin position="286"/>
        <end position="306"/>
    </location>
</feature>
<dbReference type="Proteomes" id="UP000677668">
    <property type="component" value="Chromosome 1"/>
</dbReference>
<feature type="region of interest" description="Disordered" evidence="1">
    <location>
        <begin position="265"/>
        <end position="374"/>
    </location>
</feature>
<evidence type="ECO:0000313" key="4">
    <source>
        <dbReference type="Proteomes" id="UP000677668"/>
    </source>
</evidence>
<keyword evidence="2" id="KW-0812">Transmembrane</keyword>
<name>A0ABX8B1G9_9BACT</name>
<dbReference type="RefSeq" id="WP_211423090.1">
    <property type="nucleotide sequence ID" value="NZ_CP072642.1"/>
</dbReference>
<proteinExistence type="predicted"/>
<keyword evidence="2" id="KW-0472">Membrane</keyword>
<organism evidence="3 4">
    <name type="scientific">Chloracidobacterium sp. N</name>
    <dbReference type="NCBI Taxonomy" id="2821540"/>
    <lineage>
        <taxon>Bacteria</taxon>
        <taxon>Pseudomonadati</taxon>
        <taxon>Acidobacteriota</taxon>
        <taxon>Terriglobia</taxon>
        <taxon>Terriglobales</taxon>
        <taxon>Acidobacteriaceae</taxon>
        <taxon>Chloracidobacterium</taxon>
        <taxon>Chloracidobacterium aggregatum</taxon>
    </lineage>
</organism>
<evidence type="ECO:0000313" key="3">
    <source>
        <dbReference type="EMBL" id="QUV94823.1"/>
    </source>
</evidence>
<accession>A0ABX8B1G9</accession>
<evidence type="ECO:0000256" key="2">
    <source>
        <dbReference type="SAM" id="Phobius"/>
    </source>
</evidence>
<feature type="transmembrane region" description="Helical" evidence="2">
    <location>
        <begin position="7"/>
        <end position="26"/>
    </location>
</feature>
<gene>
    <name evidence="3" type="ORF">J8C05_05130</name>
</gene>
<dbReference type="EMBL" id="CP072642">
    <property type="protein sequence ID" value="QUV94823.1"/>
    <property type="molecule type" value="Genomic_DNA"/>
</dbReference>
<sequence>MNQTRKTVLVSILFVSSLAALLYVWFDTGGTDTAGMAPLRPGLIRATDLERGRTDNKLAAPPPVVVEGTLARMARATLTPVIPPAVPESPRNIFDYPPPPPPKPVPPPPPPPITLQSVYPPSVYARSTMTYELTVDARPLPEGARVVIDGETLAAERKGDQQLRVRLTPNLTAQPRTVTVRVIVPGQETKWYSNDVTLKIDPPPNPNDEYRYIGMVTDAGGQNPRAVLATTNEYQTVRPDEAIGRFRVKSVTSEQVVVEDTQLPGVSHTMPLSSGPAPTGAPPTQPVGGYPQGYPTPGYQPPQNYQAPYGGQPPVQYDSTGQPVQGQPQMPVKPITKPQDGQGGMPVIMGDPNKPTDGNGRPMRPFNRQRPPNQ</sequence>
<protein>
    <submittedName>
        <fullName evidence="3">Uncharacterized protein</fullName>
    </submittedName>
</protein>
<feature type="compositionally biased region" description="Pro residues" evidence="1">
    <location>
        <begin position="96"/>
        <end position="109"/>
    </location>
</feature>
<keyword evidence="2" id="KW-1133">Transmembrane helix</keyword>
<feature type="compositionally biased region" description="Low complexity" evidence="1">
    <location>
        <begin position="321"/>
        <end position="334"/>
    </location>
</feature>
<feature type="region of interest" description="Disordered" evidence="1">
    <location>
        <begin position="87"/>
        <end position="109"/>
    </location>
</feature>
<reference evidence="3 4" key="1">
    <citation type="submission" date="2021-03" db="EMBL/GenBank/DDBJ databases">
        <title>Genomic and phenotypic characterization of Chloracidobacterium isolates provides evidence for multiple species.</title>
        <authorList>
            <person name="Saini M.K."/>
            <person name="Costas A.M.G."/>
            <person name="Tank M."/>
            <person name="Bryant D.A."/>
        </authorList>
    </citation>
    <scope>NUCLEOTIDE SEQUENCE [LARGE SCALE GENOMIC DNA]</scope>
    <source>
        <strain evidence="3 4">N</strain>
    </source>
</reference>
<evidence type="ECO:0000256" key="1">
    <source>
        <dbReference type="SAM" id="MobiDB-lite"/>
    </source>
</evidence>